<gene>
    <name evidence="16" type="ORF">C0Q70_12102</name>
</gene>
<keyword evidence="8" id="KW-0206">Cytoskeleton</keyword>
<dbReference type="GO" id="GO:0003341">
    <property type="term" value="P:cilium movement"/>
    <property type="evidence" value="ECO:0007669"/>
    <property type="project" value="UniProtKB-ARBA"/>
</dbReference>
<evidence type="ECO:0000256" key="11">
    <source>
        <dbReference type="ARBA" id="ARBA00060934"/>
    </source>
</evidence>
<dbReference type="SMART" id="SM00320">
    <property type="entry name" value="WD40"/>
    <property type="match status" value="6"/>
</dbReference>
<evidence type="ECO:0000256" key="6">
    <source>
        <dbReference type="ARBA" id="ARBA00023054"/>
    </source>
</evidence>
<comment type="function">
    <text evidence="10">Flagellar protein involved in sperm flagellum axoneme organization and function.</text>
</comment>
<dbReference type="Pfam" id="PF23409">
    <property type="entry name" value="Beta-prop_EML"/>
    <property type="match status" value="1"/>
</dbReference>
<reference evidence="16 17" key="1">
    <citation type="submission" date="2018-04" db="EMBL/GenBank/DDBJ databases">
        <title>The genome of golden apple snail Pomacea canaliculata provides insight into stress tolerance and invasive adaptation.</title>
        <authorList>
            <person name="Liu C."/>
            <person name="Liu B."/>
            <person name="Ren Y."/>
            <person name="Zhang Y."/>
            <person name="Wang H."/>
            <person name="Li S."/>
            <person name="Jiang F."/>
            <person name="Yin L."/>
            <person name="Zhang G."/>
            <person name="Qian W."/>
            <person name="Fan W."/>
        </authorList>
    </citation>
    <scope>NUCLEOTIDE SEQUENCE [LARGE SCALE GENOMIC DNA]</scope>
    <source>
        <strain evidence="16">SZHN2017</strain>
        <tissue evidence="16">Muscle</tissue>
    </source>
</reference>
<dbReference type="OrthoDB" id="1935234at2759"/>
<dbReference type="EMBL" id="PZQS01000007">
    <property type="protein sequence ID" value="PVD26954.1"/>
    <property type="molecule type" value="Genomic_DNA"/>
</dbReference>
<evidence type="ECO:0000256" key="7">
    <source>
        <dbReference type="ARBA" id="ARBA00023069"/>
    </source>
</evidence>
<dbReference type="SUPFAM" id="SSF50998">
    <property type="entry name" value="Quinoprotein alcohol dehydrogenase-like"/>
    <property type="match status" value="1"/>
</dbReference>
<proteinExistence type="inferred from homology"/>
<dbReference type="PROSITE" id="PS50082">
    <property type="entry name" value="WD_REPEATS_2"/>
    <property type="match status" value="1"/>
</dbReference>
<evidence type="ECO:0000256" key="2">
    <source>
        <dbReference type="ARBA" id="ARBA00022490"/>
    </source>
</evidence>
<evidence type="ECO:0000259" key="15">
    <source>
        <dbReference type="Pfam" id="PF23409"/>
    </source>
</evidence>
<evidence type="ECO:0000256" key="5">
    <source>
        <dbReference type="ARBA" id="ARBA00022846"/>
    </source>
</evidence>
<keyword evidence="3 13" id="KW-0853">WD repeat</keyword>
<keyword evidence="6" id="KW-0175">Coiled coil</keyword>
<evidence type="ECO:0000256" key="12">
    <source>
        <dbReference type="ARBA" id="ARBA00074727"/>
    </source>
</evidence>
<keyword evidence="9" id="KW-0966">Cell projection</keyword>
<evidence type="ECO:0000256" key="14">
    <source>
        <dbReference type="SAM" id="MobiDB-lite"/>
    </source>
</evidence>
<feature type="compositionally biased region" description="Basic and acidic residues" evidence="14">
    <location>
        <begin position="110"/>
        <end position="131"/>
    </location>
</feature>
<evidence type="ECO:0000256" key="8">
    <source>
        <dbReference type="ARBA" id="ARBA00023212"/>
    </source>
</evidence>
<evidence type="ECO:0000256" key="9">
    <source>
        <dbReference type="ARBA" id="ARBA00023273"/>
    </source>
</evidence>
<protein>
    <recommendedName>
        <fullName evidence="12">Cilia- and flagella-associated protein 44</fullName>
    </recommendedName>
</protein>
<keyword evidence="17" id="KW-1185">Reference proteome</keyword>
<dbReference type="Gene3D" id="2.130.10.10">
    <property type="entry name" value="YVTN repeat-like/Quinoprotein amine dehydrogenase"/>
    <property type="match status" value="2"/>
</dbReference>
<dbReference type="InterPro" id="IPR011047">
    <property type="entry name" value="Quinoprotein_ADH-like_sf"/>
</dbReference>
<feature type="region of interest" description="Disordered" evidence="14">
    <location>
        <begin position="1"/>
        <end position="200"/>
    </location>
</feature>
<evidence type="ECO:0000313" key="16">
    <source>
        <dbReference type="EMBL" id="PVD26954.1"/>
    </source>
</evidence>
<dbReference type="STRING" id="400727.A0A2T7P0L0"/>
<comment type="subcellular location">
    <subcellularLocation>
        <location evidence="1">Cytoplasm</location>
        <location evidence="1">Cytoskeleton</location>
        <location evidence="1">Flagellum axoneme</location>
    </subcellularLocation>
</comment>
<dbReference type="GO" id="GO:0060285">
    <property type="term" value="P:cilium-dependent cell motility"/>
    <property type="evidence" value="ECO:0007669"/>
    <property type="project" value="UniProtKB-ARBA"/>
</dbReference>
<organism evidence="16 17">
    <name type="scientific">Pomacea canaliculata</name>
    <name type="common">Golden apple snail</name>
    <dbReference type="NCBI Taxonomy" id="400727"/>
    <lineage>
        <taxon>Eukaryota</taxon>
        <taxon>Metazoa</taxon>
        <taxon>Spiralia</taxon>
        <taxon>Lophotrochozoa</taxon>
        <taxon>Mollusca</taxon>
        <taxon>Gastropoda</taxon>
        <taxon>Caenogastropoda</taxon>
        <taxon>Architaenioglossa</taxon>
        <taxon>Ampullarioidea</taxon>
        <taxon>Ampullariidae</taxon>
        <taxon>Pomacea</taxon>
    </lineage>
</organism>
<feature type="compositionally biased region" description="Basic and acidic residues" evidence="14">
    <location>
        <begin position="161"/>
        <end position="170"/>
    </location>
</feature>
<dbReference type="InterPro" id="IPR015943">
    <property type="entry name" value="WD40/YVTN_repeat-like_dom_sf"/>
</dbReference>
<keyword evidence="4" id="KW-0677">Repeat</keyword>
<feature type="compositionally biased region" description="Basic and acidic residues" evidence="14">
    <location>
        <begin position="17"/>
        <end position="39"/>
    </location>
</feature>
<dbReference type="InterPro" id="IPR001680">
    <property type="entry name" value="WD40_rpt"/>
</dbReference>
<dbReference type="PROSITE" id="PS00678">
    <property type="entry name" value="WD_REPEATS_1"/>
    <property type="match status" value="1"/>
</dbReference>
<dbReference type="Pfam" id="PF00400">
    <property type="entry name" value="WD40"/>
    <property type="match status" value="2"/>
</dbReference>
<name>A0A2T7P0L0_POMCA</name>
<keyword evidence="2" id="KW-0963">Cytoplasm</keyword>
<feature type="compositionally biased region" description="Basic and acidic residues" evidence="14">
    <location>
        <begin position="793"/>
        <end position="833"/>
    </location>
</feature>
<comment type="caution">
    <text evidence="16">The sequence shown here is derived from an EMBL/GenBank/DDBJ whole genome shotgun (WGS) entry which is preliminary data.</text>
</comment>
<dbReference type="AlphaFoldDB" id="A0A2T7P0L0"/>
<keyword evidence="5" id="KW-0282">Flagellum</keyword>
<dbReference type="PANTHER" id="PTHR14885">
    <property type="entry name" value="CILIA- AND FLAGELLA-ASSOCIATED PROTEIN 43-RELATED"/>
    <property type="match status" value="1"/>
</dbReference>
<feature type="domain" description="EML-like first beta-propeller" evidence="15">
    <location>
        <begin position="287"/>
        <end position="496"/>
    </location>
</feature>
<sequence length="938" mass="105037">MDVDETQDMEAEETVVEESKKEHDESENKDEGITDKETTDEPDDGEGEKEVPEPDDGEGKTEVPEPDDGEGKTEVPELDFSEDKTEVPEPDVGDGKAAVEEAEAGYEIMAEVKEKAQDNEDGQLEKTDSAKEGPVNNLEPSSVVEAEKEVEGEATGATEDGGQRDAAENEKEQEEAENEERDKENADNGEEESTYIRMKDEDEKKIAADFYYNFEEFMSKARVTEGSGLPSDLLSLQHSFGYDCKRRHNLHLLDENHLLFIAGNVLQILNVRTKKQTYIRSTSGGSIGALAVHPSRKYFAVGEKGKAPNINIFEYPSLKLYRILRGGTEASYASLNYSPDGELLASQGGDPDYMLTVWNWREEKIMLRSKAFSQDVFRVTFASELEGQLTTAGTSHIRFWKMADTFTGLKLQGELGRFGRTQISDIEGYVELPDGKVLSGCDWGNLLLWDGGLIKVEVTKRGRKSCHSGPIMQILLDEGELITVGVDGYIRVWDFETIDTADQTDESGLFEMDPMNELRVGQDVQLYGIVKSIDEENEPTIWYAQDANGGIWRLDLSFSHTSQAPEKLMTYHSGSILGCVTSPNTHLAASVGLDHSVRVFDYGQQKQLSESHFNAGGSSILWAPQIVDPKGKTVVAGFTDGVVRILTVSQMPEDIPRNKKGECEVALKQVFKPHSKAVTSMAYDGKGQILATGGQDATVFFMNIGNPYEPVGFIKVPAPVRQLLWTPEKFNKQALLVVCDEGIVVELGVPDVDKLDTARTFEIKDVTVRQYTFHSIKSRLRHEEELERKKIEEEERKKKEEEERRRRIERGLETESEHGDEHDEHSKAVHDDWQPFIPKEPSPILHAFYDVNEEEYFWLSMGEFDSGYLYKCKFTSPEEKTKIRPDAADEPVLAVPIVESDDIPISTLIFSVSGNQALMGMQDGSIRVQTLLKAILFH</sequence>
<evidence type="ECO:0000256" key="1">
    <source>
        <dbReference type="ARBA" id="ARBA00004611"/>
    </source>
</evidence>
<feature type="region of interest" description="Disordered" evidence="14">
    <location>
        <begin position="793"/>
        <end position="834"/>
    </location>
</feature>
<evidence type="ECO:0000256" key="13">
    <source>
        <dbReference type="PROSITE-ProRule" id="PRU00221"/>
    </source>
</evidence>
<evidence type="ECO:0000256" key="10">
    <source>
        <dbReference type="ARBA" id="ARBA00055223"/>
    </source>
</evidence>
<evidence type="ECO:0000256" key="4">
    <source>
        <dbReference type="ARBA" id="ARBA00022737"/>
    </source>
</evidence>
<dbReference type="InterPro" id="IPR019775">
    <property type="entry name" value="WD40_repeat_CS"/>
</dbReference>
<feature type="compositionally biased region" description="Basic and acidic residues" evidence="14">
    <location>
        <begin position="48"/>
        <end position="99"/>
    </location>
</feature>
<dbReference type="PANTHER" id="PTHR14885:SF3">
    <property type="entry name" value="CILIA- AND FLAGELLA-ASSOCIATED PROTEIN 44"/>
    <property type="match status" value="1"/>
</dbReference>
<keyword evidence="7" id="KW-0969">Cilium</keyword>
<dbReference type="Proteomes" id="UP000245119">
    <property type="component" value="Linkage Group LG7"/>
</dbReference>
<comment type="similarity">
    <text evidence="11">Belongs to the CFAP44 family.</text>
</comment>
<dbReference type="SUPFAM" id="SSF75011">
    <property type="entry name" value="3-carboxy-cis,cis-mucoante lactonizing enzyme"/>
    <property type="match status" value="1"/>
</dbReference>
<feature type="repeat" description="WD" evidence="13">
    <location>
        <begin position="671"/>
        <end position="704"/>
    </location>
</feature>
<evidence type="ECO:0000313" key="17">
    <source>
        <dbReference type="Proteomes" id="UP000245119"/>
    </source>
</evidence>
<dbReference type="InterPro" id="IPR055439">
    <property type="entry name" value="Beta-prop_EML_1st"/>
</dbReference>
<accession>A0A2T7P0L0</accession>
<evidence type="ECO:0000256" key="3">
    <source>
        <dbReference type="ARBA" id="ARBA00022574"/>
    </source>
</evidence>
<feature type="compositionally biased region" description="Acidic residues" evidence="14">
    <location>
        <begin position="1"/>
        <end position="16"/>
    </location>
</feature>
<dbReference type="FunFam" id="2.130.10.10:FF:000401">
    <property type="entry name" value="Cilia- and flagella-associated protein 44"/>
    <property type="match status" value="1"/>
</dbReference>